<dbReference type="GO" id="GO:0005829">
    <property type="term" value="C:cytosol"/>
    <property type="evidence" value="ECO:0007669"/>
    <property type="project" value="TreeGrafter"/>
</dbReference>
<dbReference type="PANTHER" id="PTHR30283">
    <property type="entry name" value="PEROXIDE STRESS RESPONSE PROTEIN YAAA"/>
    <property type="match status" value="1"/>
</dbReference>
<evidence type="ECO:0000313" key="1">
    <source>
        <dbReference type="EMBL" id="TYR19977.1"/>
    </source>
</evidence>
<gene>
    <name evidence="1" type="primary">yaaA</name>
    <name evidence="1" type="ORF">FYJ87_03005</name>
</gene>
<dbReference type="Proteomes" id="UP000324726">
    <property type="component" value="Unassembled WGS sequence"/>
</dbReference>
<evidence type="ECO:0000313" key="2">
    <source>
        <dbReference type="Proteomes" id="UP000324726"/>
    </source>
</evidence>
<comment type="caution">
    <text evidence="1">The sequence shown here is derived from an EMBL/GenBank/DDBJ whole genome shotgun (WGS) entry which is preliminary data.</text>
</comment>
<proteinExistence type="predicted"/>
<dbReference type="PANTHER" id="PTHR30283:SF4">
    <property type="entry name" value="PEROXIDE STRESS RESISTANCE PROTEIN YAAA"/>
    <property type="match status" value="1"/>
</dbReference>
<dbReference type="GO" id="GO:0033194">
    <property type="term" value="P:response to hydroperoxide"/>
    <property type="evidence" value="ECO:0007669"/>
    <property type="project" value="TreeGrafter"/>
</dbReference>
<dbReference type="AlphaFoldDB" id="A0A5D4FV49"/>
<name>A0A5D4FV49_9CORY</name>
<sequence length="304" mass="32329">MLIILPPSESKTVGGQPGPVAVDQLTFPGLAPTRKHLLSTLEEMGCSFLAAQEALSKNSGSAEAAEERIRSLDKMIGIRATQHAEHESNAAVASSELLPAVERYTGVAYDALDPTGQRTGLPLPADARARLAIGSALFGVIAADDLIPRYRLSAGSKVLVDGQPRTLRSQWTKPAEGNRIGEELARWREDRAADTDGAGGGIIDLRSGGYRDLGKVPGAVSLRVESEYPDGSRKVVSHFNKHYKGLVARELALAGGHLPADPQGTGELAEAFAHRIGDVEAFVEANFRTEVRDPSEVTLIVPAE</sequence>
<protein>
    <submittedName>
        <fullName evidence="1">Peroxide stress protein YaaA</fullName>
    </submittedName>
</protein>
<dbReference type="RefSeq" id="WP_148811644.1">
    <property type="nucleotide sequence ID" value="NZ_CP136640.1"/>
</dbReference>
<accession>A0A5D4FV49</accession>
<reference evidence="1 2" key="1">
    <citation type="submission" date="2019-08" db="EMBL/GenBank/DDBJ databases">
        <title>Draft genome of C. urealyticum strain VH4248.</title>
        <authorList>
            <person name="Navas J."/>
        </authorList>
    </citation>
    <scope>NUCLEOTIDE SEQUENCE [LARGE SCALE GENOMIC DNA]</scope>
    <source>
        <strain evidence="1 2">VH4248</strain>
    </source>
</reference>
<dbReference type="Pfam" id="PF03883">
    <property type="entry name" value="H2O2_YaaD"/>
    <property type="match status" value="1"/>
</dbReference>
<dbReference type="EMBL" id="VSZI01000001">
    <property type="protein sequence ID" value="TYR19977.1"/>
    <property type="molecule type" value="Genomic_DNA"/>
</dbReference>
<dbReference type="InterPro" id="IPR005583">
    <property type="entry name" value="YaaA"/>
</dbReference>
<organism evidence="1 2">
    <name type="scientific">Corynebacterium urealyticum</name>
    <dbReference type="NCBI Taxonomy" id="43771"/>
    <lineage>
        <taxon>Bacteria</taxon>
        <taxon>Bacillati</taxon>
        <taxon>Actinomycetota</taxon>
        <taxon>Actinomycetes</taxon>
        <taxon>Mycobacteriales</taxon>
        <taxon>Corynebacteriaceae</taxon>
        <taxon>Corynebacterium</taxon>
    </lineage>
</organism>